<dbReference type="EMBL" id="JH711579">
    <property type="protein sequence ID" value="EIW80175.1"/>
    <property type="molecule type" value="Genomic_DNA"/>
</dbReference>
<gene>
    <name evidence="2" type="ORF">CONPUDRAFT_57595</name>
</gene>
<dbReference type="OrthoDB" id="9972196at2759"/>
<dbReference type="InterPro" id="IPR019405">
    <property type="entry name" value="Lactonase_7-beta_prop"/>
</dbReference>
<sequence length="363" mass="38995">MSPYTLLVGSWDDAVFTLSFDPSASPPSLKLVSELKVGYHPSWLAQHPTDSSLVFTAQRLSDTTSGEIVALRYTGPGSGVKEIGRSKNGGVDPCHLLVTEDEVVTANYKEGGVAVTPISTSRPYLFPDGAYQLDMPFYAPGPNRIRQAGSHAHQIVPSSDRAELLVPDLGADRTWRLGKKDGRWAVLEESIKYEPGSGPRHVVLLDGKLYTLLEITSRLATHAFPSGTSLSKSISTLTSPPPASSGAVMVAAELLAPLLNSTFPTQHLYVSNRDDPSPEGDTIAIFALDAEHDGVPVLVNEVRTGLRHARGMVFGGPDDLYLAVGGKDGGGVKIFERVDGGTRLKELAQIEEGIRSPTHFLWM</sequence>
<dbReference type="Proteomes" id="UP000053558">
    <property type="component" value="Unassembled WGS sequence"/>
</dbReference>
<reference evidence="3" key="1">
    <citation type="journal article" date="2012" name="Science">
        <title>The Paleozoic origin of enzymatic lignin decomposition reconstructed from 31 fungal genomes.</title>
        <authorList>
            <person name="Floudas D."/>
            <person name="Binder M."/>
            <person name="Riley R."/>
            <person name="Barry K."/>
            <person name="Blanchette R.A."/>
            <person name="Henrissat B."/>
            <person name="Martinez A.T."/>
            <person name="Otillar R."/>
            <person name="Spatafora J.W."/>
            <person name="Yadav J.S."/>
            <person name="Aerts A."/>
            <person name="Benoit I."/>
            <person name="Boyd A."/>
            <person name="Carlson A."/>
            <person name="Copeland A."/>
            <person name="Coutinho P.M."/>
            <person name="de Vries R.P."/>
            <person name="Ferreira P."/>
            <person name="Findley K."/>
            <person name="Foster B."/>
            <person name="Gaskell J."/>
            <person name="Glotzer D."/>
            <person name="Gorecki P."/>
            <person name="Heitman J."/>
            <person name="Hesse C."/>
            <person name="Hori C."/>
            <person name="Igarashi K."/>
            <person name="Jurgens J.A."/>
            <person name="Kallen N."/>
            <person name="Kersten P."/>
            <person name="Kohler A."/>
            <person name="Kuees U."/>
            <person name="Kumar T.K.A."/>
            <person name="Kuo A."/>
            <person name="LaButti K."/>
            <person name="Larrondo L.F."/>
            <person name="Lindquist E."/>
            <person name="Ling A."/>
            <person name="Lombard V."/>
            <person name="Lucas S."/>
            <person name="Lundell T."/>
            <person name="Martin R."/>
            <person name="McLaughlin D.J."/>
            <person name="Morgenstern I."/>
            <person name="Morin E."/>
            <person name="Murat C."/>
            <person name="Nagy L.G."/>
            <person name="Nolan M."/>
            <person name="Ohm R.A."/>
            <person name="Patyshakuliyeva A."/>
            <person name="Rokas A."/>
            <person name="Ruiz-Duenas F.J."/>
            <person name="Sabat G."/>
            <person name="Salamov A."/>
            <person name="Samejima M."/>
            <person name="Schmutz J."/>
            <person name="Slot J.C."/>
            <person name="St John F."/>
            <person name="Stenlid J."/>
            <person name="Sun H."/>
            <person name="Sun S."/>
            <person name="Syed K."/>
            <person name="Tsang A."/>
            <person name="Wiebenga A."/>
            <person name="Young D."/>
            <person name="Pisabarro A."/>
            <person name="Eastwood D.C."/>
            <person name="Martin F."/>
            <person name="Cullen D."/>
            <person name="Grigoriev I.V."/>
            <person name="Hibbett D.S."/>
        </authorList>
    </citation>
    <scope>NUCLEOTIDE SEQUENCE [LARGE SCALE GENOMIC DNA]</scope>
    <source>
        <strain evidence="3">RWD-64-598 SS2</strain>
    </source>
</reference>
<organism evidence="2 3">
    <name type="scientific">Coniophora puteana (strain RWD-64-598)</name>
    <name type="common">Brown rot fungus</name>
    <dbReference type="NCBI Taxonomy" id="741705"/>
    <lineage>
        <taxon>Eukaryota</taxon>
        <taxon>Fungi</taxon>
        <taxon>Dikarya</taxon>
        <taxon>Basidiomycota</taxon>
        <taxon>Agaricomycotina</taxon>
        <taxon>Agaricomycetes</taxon>
        <taxon>Agaricomycetidae</taxon>
        <taxon>Boletales</taxon>
        <taxon>Coniophorineae</taxon>
        <taxon>Coniophoraceae</taxon>
        <taxon>Coniophora</taxon>
    </lineage>
</organism>
<dbReference type="GO" id="GO:0017057">
    <property type="term" value="F:6-phosphogluconolactonase activity"/>
    <property type="evidence" value="ECO:0007669"/>
    <property type="project" value="TreeGrafter"/>
</dbReference>
<keyword evidence="3" id="KW-1185">Reference proteome</keyword>
<dbReference type="Gene3D" id="2.130.10.10">
    <property type="entry name" value="YVTN repeat-like/Quinoprotein amine dehydrogenase"/>
    <property type="match status" value="1"/>
</dbReference>
<evidence type="ECO:0000313" key="2">
    <source>
        <dbReference type="EMBL" id="EIW80175.1"/>
    </source>
</evidence>
<dbReference type="PANTHER" id="PTHR30344">
    <property type="entry name" value="6-PHOSPHOGLUCONOLACTONASE-RELATED"/>
    <property type="match status" value="1"/>
</dbReference>
<comment type="caution">
    <text evidence="2">The sequence shown here is derived from an EMBL/GenBank/DDBJ whole genome shotgun (WGS) entry which is preliminary data.</text>
</comment>
<evidence type="ECO:0000256" key="1">
    <source>
        <dbReference type="ARBA" id="ARBA00005564"/>
    </source>
</evidence>
<proteinExistence type="inferred from homology"/>
<comment type="similarity">
    <text evidence="1">Belongs to the cycloisomerase 2 family.</text>
</comment>
<dbReference type="AlphaFoldDB" id="A0A5M3MN82"/>
<dbReference type="KEGG" id="cput:CONPUDRAFT_57595"/>
<accession>A0A5M3MN82</accession>
<evidence type="ECO:0000313" key="3">
    <source>
        <dbReference type="Proteomes" id="UP000053558"/>
    </source>
</evidence>
<dbReference type="RefSeq" id="XP_007769057.1">
    <property type="nucleotide sequence ID" value="XM_007770867.1"/>
</dbReference>
<dbReference type="InterPro" id="IPR050282">
    <property type="entry name" value="Cycloisomerase_2"/>
</dbReference>
<dbReference type="GeneID" id="19207889"/>
<dbReference type="InterPro" id="IPR015943">
    <property type="entry name" value="WD40/YVTN_repeat-like_dom_sf"/>
</dbReference>
<protein>
    <submittedName>
        <fullName evidence="2">3-carboxy-cis,cis-mucoante lactonizing enzyme</fullName>
    </submittedName>
</protein>
<dbReference type="SUPFAM" id="SSF75011">
    <property type="entry name" value="3-carboxy-cis,cis-mucoante lactonizing enzyme"/>
    <property type="match status" value="1"/>
</dbReference>
<dbReference type="Pfam" id="PF10282">
    <property type="entry name" value="Lactonase"/>
    <property type="match status" value="1"/>
</dbReference>
<dbReference type="PANTHER" id="PTHR30344:SF7">
    <property type="entry name" value="DUF2415 DOMAIN-CONTAINING PROTEIN"/>
    <property type="match status" value="1"/>
</dbReference>
<dbReference type="OMA" id="NSQQMLG"/>
<name>A0A5M3MN82_CONPW</name>